<dbReference type="Gene3D" id="3.80.10.10">
    <property type="entry name" value="Ribonuclease Inhibitor"/>
    <property type="match status" value="2"/>
</dbReference>
<dbReference type="Proteomes" id="UP000242525">
    <property type="component" value="Unassembled WGS sequence"/>
</dbReference>
<dbReference type="STRING" id="1173061.A0A0J9XGA1"/>
<keyword evidence="3" id="KW-1185">Reference proteome</keyword>
<dbReference type="SUPFAM" id="SSF52047">
    <property type="entry name" value="RNI-like"/>
    <property type="match status" value="1"/>
</dbReference>
<evidence type="ECO:0000313" key="2">
    <source>
        <dbReference type="EMBL" id="KAF5103159.1"/>
    </source>
</evidence>
<proteinExistence type="predicted"/>
<dbReference type="GO" id="GO:0031146">
    <property type="term" value="P:SCF-dependent proteasomal ubiquitin-dependent protein catabolic process"/>
    <property type="evidence" value="ECO:0007669"/>
    <property type="project" value="TreeGrafter"/>
</dbReference>
<dbReference type="OrthoDB" id="9994419at2759"/>
<comment type="caution">
    <text evidence="1">The sequence shown here is derived from an EMBL/GenBank/DDBJ whole genome shotgun (WGS) entry which is preliminary data.</text>
</comment>
<reference evidence="2" key="2">
    <citation type="journal article" date="2020" name="Front. Microbiol.">
        <title>Phenotypic and Genetic Characterization of the Cheese Ripening Yeast Geotrichum candidum.</title>
        <authorList>
            <person name="Perkins V."/>
            <person name="Vignola S."/>
            <person name="Lessard M.H."/>
            <person name="Plante P.L."/>
            <person name="Corbeil J."/>
            <person name="Dugat-Bony E."/>
            <person name="Frenette M."/>
            <person name="Labrie S."/>
        </authorList>
    </citation>
    <scope>NUCLEOTIDE SEQUENCE</scope>
    <source>
        <strain evidence="2">LMA-70</strain>
    </source>
</reference>
<dbReference type="EMBL" id="QQZK01000025">
    <property type="protein sequence ID" value="KAF5103159.1"/>
    <property type="molecule type" value="Genomic_DNA"/>
</dbReference>
<evidence type="ECO:0000313" key="1">
    <source>
        <dbReference type="EMBL" id="CDO56581.1"/>
    </source>
</evidence>
<reference evidence="1 3" key="1">
    <citation type="submission" date="2014-03" db="EMBL/GenBank/DDBJ databases">
        <authorList>
            <person name="Casaregola S."/>
        </authorList>
    </citation>
    <scope>NUCLEOTIDE SEQUENCE [LARGE SCALE GENOMIC DNA]</scope>
    <source>
        <strain evidence="1 3">CLIB 918</strain>
    </source>
</reference>
<dbReference type="AlphaFoldDB" id="A0A0J9XGA1"/>
<dbReference type="PANTHER" id="PTHR13318">
    <property type="entry name" value="PARTNER OF PAIRED, ISOFORM B-RELATED"/>
    <property type="match status" value="1"/>
</dbReference>
<dbReference type="EMBL" id="CCBN010000015">
    <property type="protein sequence ID" value="CDO56581.1"/>
    <property type="molecule type" value="Genomic_DNA"/>
</dbReference>
<evidence type="ECO:0008006" key="4">
    <source>
        <dbReference type="Google" id="ProtNLM"/>
    </source>
</evidence>
<dbReference type="InterPro" id="IPR032675">
    <property type="entry name" value="LRR_dom_sf"/>
</dbReference>
<reference evidence="2" key="3">
    <citation type="submission" date="2020-01" db="EMBL/GenBank/DDBJ databases">
        <authorList>
            <person name="Perkins V."/>
            <person name="Lessard M.-H."/>
            <person name="Dugat-Bony E."/>
            <person name="Frenette M."/>
            <person name="Labrie S."/>
        </authorList>
    </citation>
    <scope>NUCLEOTIDE SEQUENCE</scope>
    <source>
        <strain evidence="2">LMA-70</strain>
    </source>
</reference>
<organism evidence="1 3">
    <name type="scientific">Geotrichum candidum</name>
    <name type="common">Oospora lactis</name>
    <name type="synonym">Dipodascus geotrichum</name>
    <dbReference type="NCBI Taxonomy" id="1173061"/>
    <lineage>
        <taxon>Eukaryota</taxon>
        <taxon>Fungi</taxon>
        <taxon>Dikarya</taxon>
        <taxon>Ascomycota</taxon>
        <taxon>Saccharomycotina</taxon>
        <taxon>Dipodascomycetes</taxon>
        <taxon>Dipodascales</taxon>
        <taxon>Dipodascaceae</taxon>
        <taxon>Geotrichum</taxon>
    </lineage>
</organism>
<name>A0A0J9XGA1_GEOCN</name>
<gene>
    <name evidence="1" type="ORF">BN980_GECA15s03332g</name>
    <name evidence="2" type="ORF">DV451_001602</name>
</gene>
<evidence type="ECO:0000313" key="3">
    <source>
        <dbReference type="Proteomes" id="UP000242525"/>
    </source>
</evidence>
<dbReference type="GO" id="GO:0019005">
    <property type="term" value="C:SCF ubiquitin ligase complex"/>
    <property type="evidence" value="ECO:0007669"/>
    <property type="project" value="TreeGrafter"/>
</dbReference>
<dbReference type="Proteomes" id="UP000750522">
    <property type="component" value="Unassembled WGS sequence"/>
</dbReference>
<sequence length="518" mass="58044">MPTYDILPATNTTIPTKSIKPTKTSFTDLPPEIISRILENVIIAEANGSPNNYYSTMHAFARKLTTCSAFYDVGIPILYRHAAFADSYTFDRFLKSIEVTGYGAFTKTLDFSGFTSVGLGRTARMNDKIELLTCRTIARALDLCPNLKEFLASENIEKDLDVNVLLKLFYQMKHMRSLDFCGATDRLFIEALNKVVSTENFASSAITSLSLHGCSTISPHIIESLLARLPKLKKLDLTHTQVTTLSTVPDSVRLTHLSLSKCVRLSSNEYLKFFLIHKKAVKNLQWLNLLFDVTRPAPISSNDLSLILHYLPKTLVYLNLYGLPVQHLDDVSNMKSLRALSLGYVNVPVEELQSKILNSLPALEYLDLSGNPNVNMWTIHEVLEAKSTVQVFEFSAEFLRKMSSIPGFDIVLTQGKRAWLRRNAATVRKSLELVSPSQSPTRTKRFTFSDYAKTRMSRSVSPSSPRLPAAQPVDPIGTHEWSHAARKISVCSYGIGGITNDPNSCSERGIYLYYGYRK</sequence>
<protein>
    <recommendedName>
        <fullName evidence="4">F-box domain-containing protein</fullName>
    </recommendedName>
</protein>
<accession>A0A0J9XGA1</accession>